<keyword evidence="4 8" id="KW-0812">Transmembrane</keyword>
<reference evidence="10 11" key="1">
    <citation type="submission" date="2020-08" db="EMBL/GenBank/DDBJ databases">
        <title>A Genomic Blueprint of the Chicken Gut Microbiome.</title>
        <authorList>
            <person name="Gilroy R."/>
            <person name="Ravi A."/>
            <person name="Getino M."/>
            <person name="Pursley I."/>
            <person name="Horton D.L."/>
            <person name="Alikhan N.-F."/>
            <person name="Baker D."/>
            <person name="Gharbi K."/>
            <person name="Hall N."/>
            <person name="Watson M."/>
            <person name="Adriaenssens E.M."/>
            <person name="Foster-Nyarko E."/>
            <person name="Jarju S."/>
            <person name="Secka A."/>
            <person name="Antonio M."/>
            <person name="Oren A."/>
            <person name="Chaudhuri R."/>
            <person name="La Ragione R.M."/>
            <person name="Hildebrand F."/>
            <person name="Pallen M.J."/>
        </authorList>
    </citation>
    <scope>NUCLEOTIDE SEQUENCE [LARGE SCALE GENOMIC DNA]</scope>
    <source>
        <strain evidence="10 11">Sa2CUA1</strain>
    </source>
</reference>
<feature type="transmembrane region" description="Helical" evidence="8">
    <location>
        <begin position="357"/>
        <end position="377"/>
    </location>
</feature>
<sequence length="482" mass="48059">MQAFENSEQNPGTGAGPGAGPGPAAAAEPAGAGVPRRWRTLWLLGVAQLMLIVDVTVVAVALPAMQADLGLDRAGLAWVASIYALVFGGLMLLGGKAADILGPRRVVLAGLGLFTAASLLAGLAAGPEMLLIARTLQGVGAAAMSPAALSVIARTFTGDELSRALGVWSALGGAGAALGVLMGGVLTAGPGWPWVFYVNVPVGLILLVCLARWIRPLPASGGRVDVAGAALVTAATAAVVYGLVSAGDFGWVSAQTLIPVAAGLIGYALFWQRIRKAAAPLVDPAMLRRRPVLRGLGLIFVATALMISVFFLGSFVLQNLHGFTALETGLAFLPVALGTILGSNLAGRLLPRWGIRAVSVAGLLTAGAGLAAAAGIFSMTVLIVATSVAGFGIGAVFVAAAGSLFSVVQPQEAGVASGALSTFHEFGAAAGVSAVSSISAGLLLPQFAVFAAGYWFAAAVAAAACLAVLVWPRESAAAGVSG</sequence>
<keyword evidence="2" id="KW-0813">Transport</keyword>
<evidence type="ECO:0000259" key="9">
    <source>
        <dbReference type="PROSITE" id="PS50850"/>
    </source>
</evidence>
<feature type="transmembrane region" description="Helical" evidence="8">
    <location>
        <begin position="426"/>
        <end position="448"/>
    </location>
</feature>
<protein>
    <submittedName>
        <fullName evidence="10">MFS transporter</fullName>
    </submittedName>
</protein>
<feature type="transmembrane region" description="Helical" evidence="8">
    <location>
        <begin position="329"/>
        <end position="350"/>
    </location>
</feature>
<keyword evidence="11" id="KW-1185">Reference proteome</keyword>
<feature type="transmembrane region" description="Helical" evidence="8">
    <location>
        <begin position="194"/>
        <end position="214"/>
    </location>
</feature>
<dbReference type="Pfam" id="PF07690">
    <property type="entry name" value="MFS_1"/>
    <property type="match status" value="1"/>
</dbReference>
<proteinExistence type="predicted"/>
<feature type="transmembrane region" description="Helical" evidence="8">
    <location>
        <begin position="250"/>
        <end position="271"/>
    </location>
</feature>
<dbReference type="PANTHER" id="PTHR42718">
    <property type="entry name" value="MAJOR FACILITATOR SUPERFAMILY MULTIDRUG TRANSPORTER MFSC"/>
    <property type="match status" value="1"/>
</dbReference>
<dbReference type="RefSeq" id="WP_191807397.1">
    <property type="nucleotide sequence ID" value="NZ_JACSQD010000002.1"/>
</dbReference>
<feature type="transmembrane region" description="Helical" evidence="8">
    <location>
        <begin position="383"/>
        <end position="405"/>
    </location>
</feature>
<feature type="transmembrane region" description="Helical" evidence="8">
    <location>
        <begin position="226"/>
        <end position="244"/>
    </location>
</feature>
<dbReference type="InterPro" id="IPR036259">
    <property type="entry name" value="MFS_trans_sf"/>
</dbReference>
<gene>
    <name evidence="10" type="ORF">H9639_04385</name>
</gene>
<feature type="transmembrane region" description="Helical" evidence="8">
    <location>
        <begin position="292"/>
        <end position="317"/>
    </location>
</feature>
<feature type="transmembrane region" description="Helical" evidence="8">
    <location>
        <begin position="76"/>
        <end position="94"/>
    </location>
</feature>
<evidence type="ECO:0000256" key="7">
    <source>
        <dbReference type="SAM" id="MobiDB-lite"/>
    </source>
</evidence>
<dbReference type="PROSITE" id="PS50850">
    <property type="entry name" value="MFS"/>
    <property type="match status" value="1"/>
</dbReference>
<feature type="transmembrane region" description="Helical" evidence="8">
    <location>
        <begin position="165"/>
        <end position="188"/>
    </location>
</feature>
<dbReference type="PANTHER" id="PTHR42718:SF46">
    <property type="entry name" value="BLR6921 PROTEIN"/>
    <property type="match status" value="1"/>
</dbReference>
<dbReference type="EMBL" id="JACSQD010000002">
    <property type="protein sequence ID" value="MBD7994528.1"/>
    <property type="molecule type" value="Genomic_DNA"/>
</dbReference>
<feature type="transmembrane region" description="Helical" evidence="8">
    <location>
        <begin position="41"/>
        <end position="64"/>
    </location>
</feature>
<keyword evidence="3" id="KW-1003">Cell membrane</keyword>
<evidence type="ECO:0000256" key="5">
    <source>
        <dbReference type="ARBA" id="ARBA00022989"/>
    </source>
</evidence>
<evidence type="ECO:0000313" key="10">
    <source>
        <dbReference type="EMBL" id="MBD7994528.1"/>
    </source>
</evidence>
<dbReference type="PRINTS" id="PR01036">
    <property type="entry name" value="TCRTETB"/>
</dbReference>
<name>A0ABR8UPS2_9MICC</name>
<feature type="transmembrane region" description="Helical" evidence="8">
    <location>
        <begin position="454"/>
        <end position="471"/>
    </location>
</feature>
<evidence type="ECO:0000256" key="6">
    <source>
        <dbReference type="ARBA" id="ARBA00023136"/>
    </source>
</evidence>
<dbReference type="InterPro" id="IPR011701">
    <property type="entry name" value="MFS"/>
</dbReference>
<feature type="compositionally biased region" description="Polar residues" evidence="7">
    <location>
        <begin position="1"/>
        <end position="10"/>
    </location>
</feature>
<comment type="subcellular location">
    <subcellularLocation>
        <location evidence="1">Cell membrane</location>
        <topology evidence="1">Multi-pass membrane protein</topology>
    </subcellularLocation>
</comment>
<feature type="transmembrane region" description="Helical" evidence="8">
    <location>
        <begin position="131"/>
        <end position="153"/>
    </location>
</feature>
<evidence type="ECO:0000313" key="11">
    <source>
        <dbReference type="Proteomes" id="UP000609874"/>
    </source>
</evidence>
<feature type="region of interest" description="Disordered" evidence="7">
    <location>
        <begin position="1"/>
        <end position="30"/>
    </location>
</feature>
<evidence type="ECO:0000256" key="3">
    <source>
        <dbReference type="ARBA" id="ARBA00022475"/>
    </source>
</evidence>
<feature type="domain" description="Major facilitator superfamily (MFS) profile" evidence="9">
    <location>
        <begin position="40"/>
        <end position="476"/>
    </location>
</feature>
<comment type="caution">
    <text evidence="10">The sequence shown here is derived from an EMBL/GenBank/DDBJ whole genome shotgun (WGS) entry which is preliminary data.</text>
</comment>
<evidence type="ECO:0000256" key="1">
    <source>
        <dbReference type="ARBA" id="ARBA00004651"/>
    </source>
</evidence>
<keyword evidence="5 8" id="KW-1133">Transmembrane helix</keyword>
<dbReference type="Gene3D" id="1.20.1250.20">
    <property type="entry name" value="MFS general substrate transporter like domains"/>
    <property type="match status" value="1"/>
</dbReference>
<dbReference type="Proteomes" id="UP000609874">
    <property type="component" value="Unassembled WGS sequence"/>
</dbReference>
<dbReference type="InterPro" id="IPR020846">
    <property type="entry name" value="MFS_dom"/>
</dbReference>
<evidence type="ECO:0000256" key="2">
    <source>
        <dbReference type="ARBA" id="ARBA00022448"/>
    </source>
</evidence>
<keyword evidence="6 8" id="KW-0472">Membrane</keyword>
<evidence type="ECO:0000256" key="4">
    <source>
        <dbReference type="ARBA" id="ARBA00022692"/>
    </source>
</evidence>
<feature type="transmembrane region" description="Helical" evidence="8">
    <location>
        <begin position="106"/>
        <end position="125"/>
    </location>
</feature>
<accession>A0ABR8UPS2</accession>
<dbReference type="Gene3D" id="1.20.1720.10">
    <property type="entry name" value="Multidrug resistance protein D"/>
    <property type="match status" value="1"/>
</dbReference>
<dbReference type="SUPFAM" id="SSF103473">
    <property type="entry name" value="MFS general substrate transporter"/>
    <property type="match status" value="1"/>
</dbReference>
<organism evidence="10 11">
    <name type="scientific">Arthrobacter gallicola</name>
    <dbReference type="NCBI Taxonomy" id="2762225"/>
    <lineage>
        <taxon>Bacteria</taxon>
        <taxon>Bacillati</taxon>
        <taxon>Actinomycetota</taxon>
        <taxon>Actinomycetes</taxon>
        <taxon>Micrococcales</taxon>
        <taxon>Micrococcaceae</taxon>
        <taxon>Arthrobacter</taxon>
    </lineage>
</organism>
<dbReference type="CDD" id="cd17321">
    <property type="entry name" value="MFS_MMR_MDR_like"/>
    <property type="match status" value="1"/>
</dbReference>
<evidence type="ECO:0000256" key="8">
    <source>
        <dbReference type="SAM" id="Phobius"/>
    </source>
</evidence>